<keyword evidence="2" id="KW-1133">Transmembrane helix</keyword>
<accession>A0A9P7B8M7</accession>
<keyword evidence="2" id="KW-0812">Transmembrane</keyword>
<dbReference type="OrthoDB" id="3339358at2759"/>
<feature type="transmembrane region" description="Helical" evidence="2">
    <location>
        <begin position="409"/>
        <end position="430"/>
    </location>
</feature>
<reference evidence="3 4" key="1">
    <citation type="submission" date="2020-11" db="EMBL/GenBank/DDBJ databases">
        <title>Kefir isolates.</title>
        <authorList>
            <person name="Marcisauskas S."/>
            <person name="Kim Y."/>
            <person name="Blasche S."/>
        </authorList>
    </citation>
    <scope>NUCLEOTIDE SEQUENCE [LARGE SCALE GENOMIC DNA]</scope>
    <source>
        <strain evidence="3 4">KR</strain>
    </source>
</reference>
<feature type="compositionally biased region" description="Low complexity" evidence="1">
    <location>
        <begin position="80"/>
        <end position="105"/>
    </location>
</feature>
<feature type="region of interest" description="Disordered" evidence="1">
    <location>
        <begin position="1"/>
        <end position="67"/>
    </location>
</feature>
<feature type="transmembrane region" description="Helical" evidence="2">
    <location>
        <begin position="379"/>
        <end position="397"/>
    </location>
</feature>
<evidence type="ECO:0000313" key="4">
    <source>
        <dbReference type="Proteomes" id="UP000777482"/>
    </source>
</evidence>
<dbReference type="EMBL" id="PUHQ01000012">
    <property type="protein sequence ID" value="KAG0664822.1"/>
    <property type="molecule type" value="Genomic_DNA"/>
</dbReference>
<name>A0A9P7B8M7_RHOMI</name>
<feature type="compositionally biased region" description="Basic residues" evidence="1">
    <location>
        <begin position="268"/>
        <end position="278"/>
    </location>
</feature>
<feature type="compositionally biased region" description="Acidic residues" evidence="1">
    <location>
        <begin position="110"/>
        <end position="121"/>
    </location>
</feature>
<feature type="compositionally biased region" description="Polar residues" evidence="1">
    <location>
        <begin position="300"/>
        <end position="311"/>
    </location>
</feature>
<feature type="compositionally biased region" description="Polar residues" evidence="1">
    <location>
        <begin position="10"/>
        <end position="26"/>
    </location>
</feature>
<feature type="region of interest" description="Disordered" evidence="1">
    <location>
        <begin position="268"/>
        <end position="313"/>
    </location>
</feature>
<evidence type="ECO:0000256" key="1">
    <source>
        <dbReference type="SAM" id="MobiDB-lite"/>
    </source>
</evidence>
<comment type="caution">
    <text evidence="3">The sequence shown here is derived from an EMBL/GenBank/DDBJ whole genome shotgun (WGS) entry which is preliminary data.</text>
</comment>
<protein>
    <submittedName>
        <fullName evidence="3">Uncharacterized protein</fullName>
    </submittedName>
</protein>
<keyword evidence="4" id="KW-1185">Reference proteome</keyword>
<keyword evidence="2" id="KW-0472">Membrane</keyword>
<dbReference type="AlphaFoldDB" id="A0A9P7B8M7"/>
<feature type="compositionally biased region" description="Basic and acidic residues" evidence="1">
    <location>
        <begin position="288"/>
        <end position="298"/>
    </location>
</feature>
<feature type="compositionally biased region" description="Low complexity" evidence="1">
    <location>
        <begin position="207"/>
        <end position="235"/>
    </location>
</feature>
<evidence type="ECO:0000256" key="2">
    <source>
        <dbReference type="SAM" id="Phobius"/>
    </source>
</evidence>
<feature type="transmembrane region" description="Helical" evidence="2">
    <location>
        <begin position="497"/>
        <end position="516"/>
    </location>
</feature>
<evidence type="ECO:0000313" key="3">
    <source>
        <dbReference type="EMBL" id="KAG0664822.1"/>
    </source>
</evidence>
<feature type="region of interest" description="Disordered" evidence="1">
    <location>
        <begin position="174"/>
        <end position="239"/>
    </location>
</feature>
<organism evidence="3 4">
    <name type="scientific">Rhodotorula mucilaginosa</name>
    <name type="common">Yeast</name>
    <name type="synonym">Rhodotorula rubra</name>
    <dbReference type="NCBI Taxonomy" id="5537"/>
    <lineage>
        <taxon>Eukaryota</taxon>
        <taxon>Fungi</taxon>
        <taxon>Dikarya</taxon>
        <taxon>Basidiomycota</taxon>
        <taxon>Pucciniomycotina</taxon>
        <taxon>Microbotryomycetes</taxon>
        <taxon>Sporidiobolales</taxon>
        <taxon>Sporidiobolaceae</taxon>
        <taxon>Rhodotorula</taxon>
    </lineage>
</organism>
<dbReference type="Proteomes" id="UP000777482">
    <property type="component" value="Unassembled WGS sequence"/>
</dbReference>
<gene>
    <name evidence="3" type="ORF">C6P46_000959</name>
</gene>
<feature type="transmembrane region" description="Helical" evidence="2">
    <location>
        <begin position="537"/>
        <end position="557"/>
    </location>
</feature>
<feature type="region of interest" description="Disordered" evidence="1">
    <location>
        <begin position="80"/>
        <end position="141"/>
    </location>
</feature>
<proteinExistence type="predicted"/>
<sequence length="910" mass="97218">MSGWQPALTVDTTGSRRPVASTSNLVAPSPRRVRRASITRGADLPRSASLGSRSRVRLPNPVDDDLLHPLRGAAQRLGIAPGASASSSSLASTTTAGSGYGTDSAYGTLDEYDDSQGEEADGICGDEASWTARQAPGWRDRVEQSFQTRARRRVQAVLDAEGWSRRAGVAARRYSGALPGEDDTTAPPSPDLAGDDRPFSYSYGEHSAFASSESVASSPTSPSTPSSRSSPEPSEYGGDAESAALQISLTQKRHFLLGVSPPRALLLSRRHTLPRRKTSREALPPSESSRRQNARLECDSTFTSRGPSNTVKSKREAVRAPLATTAACLTIAVSSASALAPFAFVTPISAVHLRRAGTAAEAAVEIANAIFAPFLTEPTILGVALAAANLYLLGSLERTSNLRSLMRKALALAILWTTIVSLRALLSHLLGRSVGWAFPRLLSTSAIHEPAAGLAPIVLAYTVGLVLAQRRLPSSCDIGILAANFLVPLRSGGAGFWMPLCGAIVGLVVGAACAIWRRGTSNVPSGRSGASETRANPVWTVSVVSLLFLPCLAHLIASPAPLNANADVAFSRLHPTSPTLLTVLLMTAPRPGNPDFLIHSIESWLGAFPDPVANDVYGSCPGNFSCAPRTSTIDTARPTSSRLRMVVYTHFDQHEMYDLAQAHFERDPRAQHYIEWRRDPRAFRAKNRLDQRLHVARGLAYASSLDTAYVVLSEDDFPLCGDRSMSGWLRTWNRLQQALVRTNELMPDAITSDGSVTPGHCGVFFATGGSGFAIRREIAARLPALLLGAEDADGESREAAAERGEVVLKREGEDADTPDLVIQDCLRGKLPECADLCAPAVSFAPVGSARRPRGILGDRYGKSGLAGTERLLQRHLGYNASTLPGRSYGSDEWACGWRQPFNGEPDVLTV</sequence>